<evidence type="ECO:0000256" key="5">
    <source>
        <dbReference type="ARBA" id="ARBA00038965"/>
    </source>
</evidence>
<dbReference type="InterPro" id="IPR015421">
    <property type="entry name" value="PyrdxlP-dep_Trfase_major"/>
</dbReference>
<reference evidence="10 11" key="2">
    <citation type="submission" date="2018-11" db="EMBL/GenBank/DDBJ databases">
        <authorList>
            <consortium name="Pathogen Informatics"/>
        </authorList>
    </citation>
    <scope>NUCLEOTIDE SEQUENCE [LARGE SCALE GENOMIC DNA]</scope>
    <source>
        <strain evidence="10 11">Egypt</strain>
    </source>
</reference>
<feature type="modified residue" description="N6-(pyridoxal phosphate)lysine" evidence="7">
    <location>
        <position position="124"/>
    </location>
</feature>
<evidence type="ECO:0000256" key="2">
    <source>
        <dbReference type="ARBA" id="ARBA00022898"/>
    </source>
</evidence>
<sequence>MGVGYWLIPESAHPAFDKAGHYFQILIHRIPVDPITYKVDVNAMRRAITQDTCMLVGSAPGFPHGVIDPIEEIAELGRKFGIPVHVDCCLGGFLLPFMDRADFPIEPFDFRLPGVTSISCDTHKYGFAAKGTSVIMYRNADYRAKQFFTQPDWSGGLYASPTFAVKKVNNNHYWAPELRLQKIPGIVVYGDPQVCVVAFGSDRFDIYRLSQGLSELPNGRGWVLNNLQFPAAVHLCVTDLHTAEGRAEAFIRDVASVAAELRDKPQLHSGGLAAIYGMSALIPDRSIVSRVARGFLDACYDTPDMSTTSTTESRGTNSPSNKKKS</sequence>
<gene>
    <name evidence="10" type="ORF">ECPE_LOCUS6549</name>
</gene>
<dbReference type="SUPFAM" id="SSF53383">
    <property type="entry name" value="PLP-dependent transferases"/>
    <property type="match status" value="1"/>
</dbReference>
<dbReference type="InterPro" id="IPR002129">
    <property type="entry name" value="PyrdxlP-dep_de-COase"/>
</dbReference>
<dbReference type="EC" id="4.1.2.27" evidence="5"/>
<organism evidence="12">
    <name type="scientific">Echinostoma caproni</name>
    <dbReference type="NCBI Taxonomy" id="27848"/>
    <lineage>
        <taxon>Eukaryota</taxon>
        <taxon>Metazoa</taxon>
        <taxon>Spiralia</taxon>
        <taxon>Lophotrochozoa</taxon>
        <taxon>Platyhelminthes</taxon>
        <taxon>Trematoda</taxon>
        <taxon>Digenea</taxon>
        <taxon>Plagiorchiida</taxon>
        <taxon>Echinostomata</taxon>
        <taxon>Echinostomatoidea</taxon>
        <taxon>Echinostomatidae</taxon>
        <taxon>Echinostoma</taxon>
    </lineage>
</organism>
<dbReference type="FunFam" id="6.10.140.2150:FF:000001">
    <property type="entry name" value="Sphingosine-1-phosphate lyase 1"/>
    <property type="match status" value="1"/>
</dbReference>
<evidence type="ECO:0000256" key="8">
    <source>
        <dbReference type="RuleBase" id="RU000382"/>
    </source>
</evidence>
<dbReference type="GO" id="GO:0030149">
    <property type="term" value="P:sphingolipid catabolic process"/>
    <property type="evidence" value="ECO:0007669"/>
    <property type="project" value="TreeGrafter"/>
</dbReference>
<dbReference type="GO" id="GO:0016020">
    <property type="term" value="C:membrane"/>
    <property type="evidence" value="ECO:0007669"/>
    <property type="project" value="GOC"/>
</dbReference>
<dbReference type="AlphaFoldDB" id="A0A183AHW4"/>
<dbReference type="Gene3D" id="6.10.140.2150">
    <property type="match status" value="1"/>
</dbReference>
<evidence type="ECO:0000313" key="12">
    <source>
        <dbReference type="WBParaSite" id="ECPE_0000656201-mRNA-1"/>
    </source>
</evidence>
<dbReference type="Proteomes" id="UP000272942">
    <property type="component" value="Unassembled WGS sequence"/>
</dbReference>
<name>A0A183AHW4_9TREM</name>
<dbReference type="InterPro" id="IPR015424">
    <property type="entry name" value="PyrdxlP-dep_Trfase"/>
</dbReference>
<evidence type="ECO:0000256" key="4">
    <source>
        <dbReference type="ARBA" id="ARBA00038302"/>
    </source>
</evidence>
<comment type="similarity">
    <text evidence="4">Belongs to the group II decarboxylase family. Sphingosine-1-phosphate lyase subfamily.</text>
</comment>
<feature type="region of interest" description="Disordered" evidence="9">
    <location>
        <begin position="305"/>
        <end position="325"/>
    </location>
</feature>
<dbReference type="EMBL" id="UZAN01043561">
    <property type="protein sequence ID" value="VDP78656.1"/>
    <property type="molecule type" value="Genomic_DNA"/>
</dbReference>
<evidence type="ECO:0000313" key="11">
    <source>
        <dbReference type="Proteomes" id="UP000272942"/>
    </source>
</evidence>
<protein>
    <recommendedName>
        <fullName evidence="5">sphinganine-1-phosphate aldolase</fullName>
        <ecNumber evidence="5">4.1.2.27</ecNumber>
    </recommendedName>
    <alternativeName>
        <fullName evidence="6">Sphingosine-1-phosphate aldolase</fullName>
    </alternativeName>
</protein>
<keyword evidence="2 7" id="KW-0663">Pyridoxal phosphate</keyword>
<evidence type="ECO:0000256" key="3">
    <source>
        <dbReference type="ARBA" id="ARBA00023239"/>
    </source>
</evidence>
<keyword evidence="11" id="KW-1185">Reference proteome</keyword>
<evidence type="ECO:0000256" key="6">
    <source>
        <dbReference type="ARBA" id="ARBA00042568"/>
    </source>
</evidence>
<dbReference type="GO" id="GO:0008117">
    <property type="term" value="F:sphinganine-1-phosphate aldolase activity"/>
    <property type="evidence" value="ECO:0007669"/>
    <property type="project" value="UniProtKB-EC"/>
</dbReference>
<dbReference type="OrthoDB" id="10254570at2759"/>
<dbReference type="Gene3D" id="3.40.640.10">
    <property type="entry name" value="Type I PLP-dependent aspartate aminotransferase-like (Major domain)"/>
    <property type="match status" value="1"/>
</dbReference>
<evidence type="ECO:0000313" key="10">
    <source>
        <dbReference type="EMBL" id="VDP78656.1"/>
    </source>
</evidence>
<reference evidence="12" key="1">
    <citation type="submission" date="2016-06" db="UniProtKB">
        <authorList>
            <consortium name="WormBaseParasite"/>
        </authorList>
    </citation>
    <scope>IDENTIFICATION</scope>
</reference>
<evidence type="ECO:0000256" key="1">
    <source>
        <dbReference type="ARBA" id="ARBA00001933"/>
    </source>
</evidence>
<proteinExistence type="inferred from homology"/>
<dbReference type="GO" id="GO:0005783">
    <property type="term" value="C:endoplasmic reticulum"/>
    <property type="evidence" value="ECO:0007669"/>
    <property type="project" value="TreeGrafter"/>
</dbReference>
<dbReference type="GO" id="GO:0019752">
    <property type="term" value="P:carboxylic acid metabolic process"/>
    <property type="evidence" value="ECO:0007669"/>
    <property type="project" value="InterPro"/>
</dbReference>
<dbReference type="PANTHER" id="PTHR42735:SF6">
    <property type="entry name" value="SPHINGOSINE-1-PHOSPHATE LYASE 1"/>
    <property type="match status" value="1"/>
</dbReference>
<accession>A0A183AHW4</accession>
<dbReference type="Gene3D" id="3.90.1150.10">
    <property type="entry name" value="Aspartate Aminotransferase, domain 1"/>
    <property type="match status" value="1"/>
</dbReference>
<keyword evidence="3 8" id="KW-0456">Lyase</keyword>
<dbReference type="PANTHER" id="PTHR42735">
    <property type="match status" value="1"/>
</dbReference>
<comment type="cofactor">
    <cofactor evidence="1 7 8">
        <name>pyridoxal 5'-phosphate</name>
        <dbReference type="ChEBI" id="CHEBI:597326"/>
    </cofactor>
</comment>
<dbReference type="WBParaSite" id="ECPE_0000656201-mRNA-1">
    <property type="protein sequence ID" value="ECPE_0000656201-mRNA-1"/>
    <property type="gene ID" value="ECPE_0000656201"/>
</dbReference>
<dbReference type="GO" id="GO:0030170">
    <property type="term" value="F:pyridoxal phosphate binding"/>
    <property type="evidence" value="ECO:0007669"/>
    <property type="project" value="InterPro"/>
</dbReference>
<dbReference type="Pfam" id="PF00282">
    <property type="entry name" value="Pyridoxal_deC"/>
    <property type="match status" value="1"/>
</dbReference>
<evidence type="ECO:0000256" key="7">
    <source>
        <dbReference type="PIRSR" id="PIRSR602129-50"/>
    </source>
</evidence>
<evidence type="ECO:0000256" key="9">
    <source>
        <dbReference type="SAM" id="MobiDB-lite"/>
    </source>
</evidence>
<dbReference type="InterPro" id="IPR050477">
    <property type="entry name" value="GrpII_AminoAcid_Decarb"/>
</dbReference>
<dbReference type="InterPro" id="IPR015422">
    <property type="entry name" value="PyrdxlP-dep_Trfase_small"/>
</dbReference>